<dbReference type="InterPro" id="IPR036627">
    <property type="entry name" value="CobW-likC_sf"/>
</dbReference>
<dbReference type="RefSeq" id="WP_345925273.1">
    <property type="nucleotide sequence ID" value="NZ_JBDIVF010000002.1"/>
</dbReference>
<evidence type="ECO:0000256" key="6">
    <source>
        <dbReference type="ARBA" id="ARBA00049117"/>
    </source>
</evidence>
<dbReference type="SUPFAM" id="SSF52540">
    <property type="entry name" value="P-loop containing nucleoside triphosphate hydrolases"/>
    <property type="match status" value="1"/>
</dbReference>
<evidence type="ECO:0000256" key="2">
    <source>
        <dbReference type="ARBA" id="ARBA00022801"/>
    </source>
</evidence>
<keyword evidence="2" id="KW-0378">Hydrolase</keyword>
<feature type="domain" description="CobW C-terminal" evidence="7">
    <location>
        <begin position="249"/>
        <end position="343"/>
    </location>
</feature>
<organism evidence="8 9">
    <name type="scientific">Uliginosibacterium paludis</name>
    <dbReference type="NCBI Taxonomy" id="1615952"/>
    <lineage>
        <taxon>Bacteria</taxon>
        <taxon>Pseudomonadati</taxon>
        <taxon>Pseudomonadota</taxon>
        <taxon>Betaproteobacteria</taxon>
        <taxon>Rhodocyclales</taxon>
        <taxon>Zoogloeaceae</taxon>
        <taxon>Uliginosibacterium</taxon>
    </lineage>
</organism>
<evidence type="ECO:0000256" key="1">
    <source>
        <dbReference type="ARBA" id="ARBA00022741"/>
    </source>
</evidence>
<dbReference type="Pfam" id="PF07683">
    <property type="entry name" value="CobW_C"/>
    <property type="match status" value="1"/>
</dbReference>
<dbReference type="InterPro" id="IPR027417">
    <property type="entry name" value="P-loop_NTPase"/>
</dbReference>
<evidence type="ECO:0000313" key="8">
    <source>
        <dbReference type="EMBL" id="MET1489554.1"/>
    </source>
</evidence>
<comment type="caution">
    <text evidence="8">The sequence shown here is derived from an EMBL/GenBank/DDBJ whole genome shotgun (WGS) entry which is preliminary data.</text>
</comment>
<comment type="function">
    <text evidence="5">Zinc chaperone that directly transfers zinc cofactor to target proteins, thereby activating them. Zinc is transferred from the CXCC motif in the GTPase domain to the zinc binding site in target proteins in a process requiring GTP hydrolysis.</text>
</comment>
<comment type="catalytic activity">
    <reaction evidence="6">
        <text>GTP + H2O = GDP + phosphate + H(+)</text>
        <dbReference type="Rhea" id="RHEA:19669"/>
        <dbReference type="ChEBI" id="CHEBI:15377"/>
        <dbReference type="ChEBI" id="CHEBI:15378"/>
        <dbReference type="ChEBI" id="CHEBI:37565"/>
        <dbReference type="ChEBI" id="CHEBI:43474"/>
        <dbReference type="ChEBI" id="CHEBI:58189"/>
    </reaction>
    <physiologicalReaction direction="left-to-right" evidence="6">
        <dbReference type="Rhea" id="RHEA:19670"/>
    </physiologicalReaction>
</comment>
<dbReference type="InterPro" id="IPR003495">
    <property type="entry name" value="CobW/HypB/UreG_nucleotide-bd"/>
</dbReference>
<sequence>MDDKRIPVILLTGFLGSGKTTLLSALLRDPAMAGSAVLINEVGAVGLDHLLVEELSEEISLLESGCLCCAVRGDLTRSLRDLFLRRLRRAIGALDRVVIETTGLADPAPVIHTLLRDFFLAERFRLEGVITTVDVRNVPWQLGQHPEAVKQVAMADRIVLTKCDLADSLQIAEAEERVAALNPGAPQVRSEPGRMPSGLLEGLGLYDADRKTPDVQRWLGDAAILARQRLEAKQGVFGRPAPAIHDEAVQSHVLSFSKPFHPAEFSRAMDALLSVVGRQILRIKGLLAVEGEAAPRVIHAVQHERYPDSSLSAWPDEDHRSRLVFIVNDLPRSVIEKLFSAFCDSTPE</sequence>
<dbReference type="Proteomes" id="UP001548590">
    <property type="component" value="Unassembled WGS sequence"/>
</dbReference>
<dbReference type="EMBL" id="JBEWLZ010000003">
    <property type="protein sequence ID" value="MET1489554.1"/>
    <property type="molecule type" value="Genomic_DNA"/>
</dbReference>
<name>A0ABV2CNR3_9RHOO</name>
<keyword evidence="9" id="KW-1185">Reference proteome</keyword>
<dbReference type="SMART" id="SM00833">
    <property type="entry name" value="CobW_C"/>
    <property type="match status" value="1"/>
</dbReference>
<keyword evidence="3" id="KW-0143">Chaperone</keyword>
<comment type="similarity">
    <text evidence="4">Belongs to the SIMIBI class G3E GTPase family. ZNG1 subfamily.</text>
</comment>
<protein>
    <submittedName>
        <fullName evidence="8">GTP-binding protein</fullName>
    </submittedName>
</protein>
<reference evidence="8 9" key="1">
    <citation type="submission" date="2024-07" db="EMBL/GenBank/DDBJ databases">
        <title>Uliginosibacterium paludis KCTC:42655.</title>
        <authorList>
            <person name="Kim M.K."/>
        </authorList>
    </citation>
    <scope>NUCLEOTIDE SEQUENCE [LARGE SCALE GENOMIC DNA]</scope>
    <source>
        <strain evidence="8 9">KCTC 42655</strain>
    </source>
</reference>
<dbReference type="Gene3D" id="3.30.1220.10">
    <property type="entry name" value="CobW-like, C-terminal domain"/>
    <property type="match status" value="1"/>
</dbReference>
<evidence type="ECO:0000256" key="3">
    <source>
        <dbReference type="ARBA" id="ARBA00023186"/>
    </source>
</evidence>
<dbReference type="Pfam" id="PF02492">
    <property type="entry name" value="cobW"/>
    <property type="match status" value="1"/>
</dbReference>
<dbReference type="Gene3D" id="3.40.50.300">
    <property type="entry name" value="P-loop containing nucleotide triphosphate hydrolases"/>
    <property type="match status" value="1"/>
</dbReference>
<dbReference type="CDD" id="cd03112">
    <property type="entry name" value="CobW-like"/>
    <property type="match status" value="1"/>
</dbReference>
<keyword evidence="1" id="KW-0547">Nucleotide-binding</keyword>
<evidence type="ECO:0000256" key="5">
    <source>
        <dbReference type="ARBA" id="ARBA00045658"/>
    </source>
</evidence>
<gene>
    <name evidence="8" type="ORF">ABVT11_06920</name>
</gene>
<dbReference type="PANTHER" id="PTHR13748:SF62">
    <property type="entry name" value="COBW DOMAIN-CONTAINING PROTEIN"/>
    <property type="match status" value="1"/>
</dbReference>
<dbReference type="SUPFAM" id="SSF90002">
    <property type="entry name" value="Hypothetical protein YjiA, C-terminal domain"/>
    <property type="match status" value="1"/>
</dbReference>
<dbReference type="InterPro" id="IPR051316">
    <property type="entry name" value="Zinc-reg_GTPase_activator"/>
</dbReference>
<evidence type="ECO:0000259" key="7">
    <source>
        <dbReference type="SMART" id="SM00833"/>
    </source>
</evidence>
<evidence type="ECO:0000313" key="9">
    <source>
        <dbReference type="Proteomes" id="UP001548590"/>
    </source>
</evidence>
<dbReference type="InterPro" id="IPR011629">
    <property type="entry name" value="CobW-like_C"/>
</dbReference>
<proteinExistence type="inferred from homology"/>
<dbReference type="PANTHER" id="PTHR13748">
    <property type="entry name" value="COBW-RELATED"/>
    <property type="match status" value="1"/>
</dbReference>
<evidence type="ECO:0000256" key="4">
    <source>
        <dbReference type="ARBA" id="ARBA00034320"/>
    </source>
</evidence>
<accession>A0ABV2CNR3</accession>